<dbReference type="Ensembl" id="ENSFHET00000000708.1">
    <property type="protein sequence ID" value="ENSFHEP00000009313.1"/>
    <property type="gene ID" value="ENSFHEG00000010616.1"/>
</dbReference>
<evidence type="ECO:0000256" key="2">
    <source>
        <dbReference type="ARBA" id="ARBA00004414"/>
    </source>
</evidence>
<keyword evidence="5" id="KW-0479">Metal-binding</keyword>
<dbReference type="GeneTree" id="ENSGT00940000155366"/>
<dbReference type="SMART" id="SM00714">
    <property type="entry name" value="LITAF"/>
    <property type="match status" value="1"/>
</dbReference>
<keyword evidence="6" id="KW-0862">Zinc</keyword>
<feature type="domain" description="LITAF" evidence="9">
    <location>
        <begin position="50"/>
        <end position="133"/>
    </location>
</feature>
<keyword evidence="11" id="KW-1185">Reference proteome</keyword>
<reference evidence="10" key="1">
    <citation type="submission" date="2025-08" db="UniProtKB">
        <authorList>
            <consortium name="Ensembl"/>
        </authorList>
    </citation>
    <scope>IDENTIFICATION</scope>
</reference>
<name>A0A3Q2T4Y4_FUNHE</name>
<dbReference type="GO" id="GO:0008270">
    <property type="term" value="F:zinc ion binding"/>
    <property type="evidence" value="ECO:0007669"/>
    <property type="project" value="TreeGrafter"/>
</dbReference>
<dbReference type="InterPro" id="IPR037519">
    <property type="entry name" value="LITAF_fam"/>
</dbReference>
<accession>A0A3Q2T4Y4</accession>
<proteinExistence type="inferred from homology"/>
<protein>
    <submittedName>
        <fullName evidence="10">Lipopolysaccharide-induced tumor necrosis factor-alpha factor homolog</fullName>
    </submittedName>
</protein>
<evidence type="ECO:0000256" key="5">
    <source>
        <dbReference type="ARBA" id="ARBA00022723"/>
    </source>
</evidence>
<reference evidence="10" key="2">
    <citation type="submission" date="2025-09" db="UniProtKB">
        <authorList>
            <consortium name="Ensembl"/>
        </authorList>
    </citation>
    <scope>IDENTIFICATION</scope>
</reference>
<comment type="similarity">
    <text evidence="4">Belongs to the CDIP1/LITAF family.</text>
</comment>
<sequence length="134" mass="14937">MLSFMYLTGNTAYPGLPLDQNVVINPQAPQPEDQDYEQPVPQPVADQRPQPDHVLVMQPMPTDTPGTMKCPHCQNTVVTSTKYKVGTCTWIVAGVLCLSLCWLCCCIPFCVPSCQDVEHSCPSCQNVLHVYKRR</sequence>
<dbReference type="PROSITE" id="PS51837">
    <property type="entry name" value="LITAF"/>
    <property type="match status" value="1"/>
</dbReference>
<dbReference type="PANTHER" id="PTHR23292:SF45">
    <property type="entry name" value="LIPOPOLYSACCHARIDE-INDUCED TUMOR NECROSIS FACTOR-ALPHA FACTOR HOMOLOG"/>
    <property type="match status" value="1"/>
</dbReference>
<keyword evidence="7" id="KW-0472">Membrane</keyword>
<evidence type="ECO:0000256" key="8">
    <source>
        <dbReference type="SAM" id="MobiDB-lite"/>
    </source>
</evidence>
<dbReference type="GO" id="GO:0005634">
    <property type="term" value="C:nucleus"/>
    <property type="evidence" value="ECO:0007669"/>
    <property type="project" value="TreeGrafter"/>
</dbReference>
<dbReference type="InterPro" id="IPR006629">
    <property type="entry name" value="LITAF"/>
</dbReference>
<feature type="region of interest" description="Disordered" evidence="8">
    <location>
        <begin position="25"/>
        <end position="51"/>
    </location>
</feature>
<dbReference type="GO" id="GO:0098560">
    <property type="term" value="C:cytoplasmic side of late endosome membrane"/>
    <property type="evidence" value="ECO:0007669"/>
    <property type="project" value="TreeGrafter"/>
</dbReference>
<dbReference type="PANTHER" id="PTHR23292">
    <property type="entry name" value="LIPOPOLYSACCHARIDE-INDUCED TUMOR NECROSIS FACTOR-ALPHA FACTOR"/>
    <property type="match status" value="1"/>
</dbReference>
<dbReference type="AlphaFoldDB" id="A0A3Q2T4Y4"/>
<evidence type="ECO:0000256" key="3">
    <source>
        <dbReference type="ARBA" id="ARBA00004630"/>
    </source>
</evidence>
<evidence type="ECO:0000256" key="7">
    <source>
        <dbReference type="ARBA" id="ARBA00023136"/>
    </source>
</evidence>
<comment type="subcellular location">
    <subcellularLocation>
        <location evidence="1">Endosome membrane</location>
        <topology evidence="1">Peripheral membrane protein</topology>
        <orientation evidence="1">Cytoplasmic side</orientation>
    </subcellularLocation>
    <subcellularLocation>
        <location evidence="2">Late endosome membrane</location>
    </subcellularLocation>
    <subcellularLocation>
        <location evidence="3">Lysosome membrane</location>
        <topology evidence="3">Peripheral membrane protein</topology>
        <orientation evidence="3">Cytoplasmic side</orientation>
    </subcellularLocation>
</comment>
<evidence type="ECO:0000313" key="10">
    <source>
        <dbReference type="Ensembl" id="ENSFHEP00000009313.1"/>
    </source>
</evidence>
<dbReference type="GO" id="GO:0098574">
    <property type="term" value="C:cytoplasmic side of lysosomal membrane"/>
    <property type="evidence" value="ECO:0007669"/>
    <property type="project" value="TreeGrafter"/>
</dbReference>
<evidence type="ECO:0000256" key="1">
    <source>
        <dbReference type="ARBA" id="ARBA00004125"/>
    </source>
</evidence>
<evidence type="ECO:0000256" key="4">
    <source>
        <dbReference type="ARBA" id="ARBA00005975"/>
    </source>
</evidence>
<dbReference type="Pfam" id="PF10601">
    <property type="entry name" value="zf-LITAF-like"/>
    <property type="match status" value="1"/>
</dbReference>
<dbReference type="Proteomes" id="UP000265000">
    <property type="component" value="Unplaced"/>
</dbReference>
<evidence type="ECO:0000313" key="11">
    <source>
        <dbReference type="Proteomes" id="UP000265000"/>
    </source>
</evidence>
<evidence type="ECO:0000259" key="9">
    <source>
        <dbReference type="PROSITE" id="PS51837"/>
    </source>
</evidence>
<evidence type="ECO:0000256" key="6">
    <source>
        <dbReference type="ARBA" id="ARBA00022833"/>
    </source>
</evidence>
<organism evidence="10 11">
    <name type="scientific">Fundulus heteroclitus</name>
    <name type="common">Killifish</name>
    <name type="synonym">Mummichog</name>
    <dbReference type="NCBI Taxonomy" id="8078"/>
    <lineage>
        <taxon>Eukaryota</taxon>
        <taxon>Metazoa</taxon>
        <taxon>Chordata</taxon>
        <taxon>Craniata</taxon>
        <taxon>Vertebrata</taxon>
        <taxon>Euteleostomi</taxon>
        <taxon>Actinopterygii</taxon>
        <taxon>Neopterygii</taxon>
        <taxon>Teleostei</taxon>
        <taxon>Neoteleostei</taxon>
        <taxon>Acanthomorphata</taxon>
        <taxon>Ovalentaria</taxon>
        <taxon>Atherinomorphae</taxon>
        <taxon>Cyprinodontiformes</taxon>
        <taxon>Fundulidae</taxon>
        <taxon>Fundulus</taxon>
    </lineage>
</organism>